<keyword evidence="2" id="KW-1133">Transmembrane helix</keyword>
<proteinExistence type="predicted"/>
<comment type="caution">
    <text evidence="3">The sequence shown here is derived from an EMBL/GenBank/DDBJ whole genome shotgun (WGS) entry which is preliminary data.</text>
</comment>
<dbReference type="EMBL" id="JACSQZ010000010">
    <property type="protein sequence ID" value="MBD7914366.1"/>
    <property type="molecule type" value="Genomic_DNA"/>
</dbReference>
<dbReference type="Proteomes" id="UP000640335">
    <property type="component" value="Unassembled WGS sequence"/>
</dbReference>
<protein>
    <submittedName>
        <fullName evidence="3">Uncharacterized protein</fullName>
    </submittedName>
</protein>
<dbReference type="RefSeq" id="WP_191748909.1">
    <property type="nucleotide sequence ID" value="NZ_JACSQZ010000010.1"/>
</dbReference>
<feature type="region of interest" description="Disordered" evidence="1">
    <location>
        <begin position="29"/>
        <end position="49"/>
    </location>
</feature>
<keyword evidence="2" id="KW-0472">Membrane</keyword>
<feature type="transmembrane region" description="Helical" evidence="2">
    <location>
        <begin position="61"/>
        <end position="84"/>
    </location>
</feature>
<evidence type="ECO:0000313" key="4">
    <source>
        <dbReference type="Proteomes" id="UP000640335"/>
    </source>
</evidence>
<name>A0ABR8Q1S2_9CLOT</name>
<gene>
    <name evidence="3" type="ORF">H9660_04340</name>
</gene>
<accession>A0ABR8Q1S2</accession>
<evidence type="ECO:0000313" key="3">
    <source>
        <dbReference type="EMBL" id="MBD7914366.1"/>
    </source>
</evidence>
<reference evidence="3 4" key="1">
    <citation type="submission" date="2020-08" db="EMBL/GenBank/DDBJ databases">
        <title>A Genomic Blueprint of the Chicken Gut Microbiome.</title>
        <authorList>
            <person name="Gilroy R."/>
            <person name="Ravi A."/>
            <person name="Getino M."/>
            <person name="Pursley I."/>
            <person name="Horton D.L."/>
            <person name="Alikhan N.-F."/>
            <person name="Baker D."/>
            <person name="Gharbi K."/>
            <person name="Hall N."/>
            <person name="Watson M."/>
            <person name="Adriaenssens E.M."/>
            <person name="Foster-Nyarko E."/>
            <person name="Jarju S."/>
            <person name="Secka A."/>
            <person name="Antonio M."/>
            <person name="Oren A."/>
            <person name="Chaudhuri R."/>
            <person name="La Ragione R.M."/>
            <person name="Hildebrand F."/>
            <person name="Pallen M.J."/>
        </authorList>
    </citation>
    <scope>NUCLEOTIDE SEQUENCE [LARGE SCALE GENOMIC DNA]</scope>
    <source>
        <strain evidence="3 4">Sa3CUN1</strain>
    </source>
</reference>
<evidence type="ECO:0000256" key="2">
    <source>
        <dbReference type="SAM" id="Phobius"/>
    </source>
</evidence>
<keyword evidence="4" id="KW-1185">Reference proteome</keyword>
<feature type="transmembrane region" description="Helical" evidence="2">
    <location>
        <begin position="112"/>
        <end position="131"/>
    </location>
</feature>
<organism evidence="3 4">
    <name type="scientific">Clostridium gallinarum</name>
    <dbReference type="NCBI Taxonomy" id="2762246"/>
    <lineage>
        <taxon>Bacteria</taxon>
        <taxon>Bacillati</taxon>
        <taxon>Bacillota</taxon>
        <taxon>Clostridia</taxon>
        <taxon>Eubacteriales</taxon>
        <taxon>Clostridiaceae</taxon>
        <taxon>Clostridium</taxon>
    </lineage>
</organism>
<keyword evidence="2" id="KW-0812">Transmembrane</keyword>
<sequence>MAKKKHRKRRGRAAADLFGGRRAEIIIDSSETTQEESETVMKDGATTESPNRDELLEELGIVNLSIDLVTIVVIATILNLYYVYSLKAQISDELFNTNFKENFIDTTNFPRLTNTMFLFTTGIFLILNYTLLQESKCEHRNDLNDREVISSWKSFLASLFTFLAVTISRDNLDL</sequence>
<evidence type="ECO:0000256" key="1">
    <source>
        <dbReference type="SAM" id="MobiDB-lite"/>
    </source>
</evidence>